<dbReference type="Gramene" id="ESW24226">
    <property type="protein sequence ID" value="ESW24226"/>
    <property type="gene ID" value="PHAVU_004G112600g"/>
</dbReference>
<gene>
    <name evidence="1" type="ORF">PHAVU_004G112600g</name>
</gene>
<dbReference type="OMA" id="PNHGFEE"/>
<organism evidence="1 2">
    <name type="scientific">Phaseolus vulgaris</name>
    <name type="common">Kidney bean</name>
    <name type="synonym">French bean</name>
    <dbReference type="NCBI Taxonomy" id="3885"/>
    <lineage>
        <taxon>Eukaryota</taxon>
        <taxon>Viridiplantae</taxon>
        <taxon>Streptophyta</taxon>
        <taxon>Embryophyta</taxon>
        <taxon>Tracheophyta</taxon>
        <taxon>Spermatophyta</taxon>
        <taxon>Magnoliopsida</taxon>
        <taxon>eudicotyledons</taxon>
        <taxon>Gunneridae</taxon>
        <taxon>Pentapetalae</taxon>
        <taxon>rosids</taxon>
        <taxon>fabids</taxon>
        <taxon>Fabales</taxon>
        <taxon>Fabaceae</taxon>
        <taxon>Papilionoideae</taxon>
        <taxon>50 kb inversion clade</taxon>
        <taxon>NPAAA clade</taxon>
        <taxon>indigoferoid/millettioid clade</taxon>
        <taxon>Phaseoleae</taxon>
        <taxon>Phaseolus</taxon>
    </lineage>
</organism>
<keyword evidence="2" id="KW-1185">Reference proteome</keyword>
<evidence type="ECO:0000313" key="2">
    <source>
        <dbReference type="Proteomes" id="UP000000226"/>
    </source>
</evidence>
<accession>V7C5Q9</accession>
<dbReference type="EMBL" id="CM002291">
    <property type="protein sequence ID" value="ESW24226.1"/>
    <property type="molecule type" value="Genomic_DNA"/>
</dbReference>
<dbReference type="Proteomes" id="UP000000226">
    <property type="component" value="Chromosome 4"/>
</dbReference>
<protein>
    <submittedName>
        <fullName evidence="1">Uncharacterized protein</fullName>
    </submittedName>
</protein>
<sequence>MMLRKCPNHGFEEIVQLSKFINGLRSDTKMLLDAAAAGTMMVVDVEQAMRIIDALATTDYQAQHDRQGHQKRGLLELNTADALLGQNKILTQ</sequence>
<proteinExistence type="predicted"/>
<dbReference type="OrthoDB" id="1435941at2759"/>
<evidence type="ECO:0000313" key="1">
    <source>
        <dbReference type="EMBL" id="ESW24226.1"/>
    </source>
</evidence>
<reference evidence="2" key="1">
    <citation type="journal article" date="2014" name="Nat. Genet.">
        <title>A reference genome for common bean and genome-wide analysis of dual domestications.</title>
        <authorList>
            <person name="Schmutz J."/>
            <person name="McClean P.E."/>
            <person name="Mamidi S."/>
            <person name="Wu G.A."/>
            <person name="Cannon S.B."/>
            <person name="Grimwood J."/>
            <person name="Jenkins J."/>
            <person name="Shu S."/>
            <person name="Song Q."/>
            <person name="Chavarro C."/>
            <person name="Torres-Torres M."/>
            <person name="Geffroy V."/>
            <person name="Moghaddam S.M."/>
            <person name="Gao D."/>
            <person name="Abernathy B."/>
            <person name="Barry K."/>
            <person name="Blair M."/>
            <person name="Brick M.A."/>
            <person name="Chovatia M."/>
            <person name="Gepts P."/>
            <person name="Goodstein D.M."/>
            <person name="Gonzales M."/>
            <person name="Hellsten U."/>
            <person name="Hyten D.L."/>
            <person name="Jia G."/>
            <person name="Kelly J.D."/>
            <person name="Kudrna D."/>
            <person name="Lee R."/>
            <person name="Richard M.M."/>
            <person name="Miklas P.N."/>
            <person name="Osorno J.M."/>
            <person name="Rodrigues J."/>
            <person name="Thareau V."/>
            <person name="Urrea C.A."/>
            <person name="Wang M."/>
            <person name="Yu Y."/>
            <person name="Zhang M."/>
            <person name="Wing R.A."/>
            <person name="Cregan P.B."/>
            <person name="Rokhsar D.S."/>
            <person name="Jackson S.A."/>
        </authorList>
    </citation>
    <scope>NUCLEOTIDE SEQUENCE [LARGE SCALE GENOMIC DNA]</scope>
    <source>
        <strain evidence="2">cv. G19833</strain>
    </source>
</reference>
<name>V7C5Q9_PHAVU</name>
<dbReference type="AlphaFoldDB" id="V7C5Q9"/>